<sequence>MGGEGVLMCADVVTGVVGCVAIMRRSVLTRITFWCRFLLNVAKTRGFYGADFLSACDSLPEPVVFSRATHNGDDLDVRDGVKRKFFRHHSN</sequence>
<accession>A0A518IF18</accession>
<dbReference type="KEGG" id="gfm:Enr17x_37510"/>
<gene>
    <name evidence="1" type="ORF">Enr17x_37510</name>
</gene>
<name>A0A518IF18_9PLAN</name>
<proteinExistence type="predicted"/>
<dbReference type="AlphaFoldDB" id="A0A518IF18"/>
<evidence type="ECO:0000313" key="1">
    <source>
        <dbReference type="EMBL" id="QDV51693.1"/>
    </source>
</evidence>
<dbReference type="EMBL" id="CP037452">
    <property type="protein sequence ID" value="QDV51693.1"/>
    <property type="molecule type" value="Genomic_DNA"/>
</dbReference>
<evidence type="ECO:0000313" key="2">
    <source>
        <dbReference type="Proteomes" id="UP000318313"/>
    </source>
</evidence>
<reference evidence="1 2" key="1">
    <citation type="submission" date="2019-03" db="EMBL/GenBank/DDBJ databases">
        <title>Deep-cultivation of Planctomycetes and their phenomic and genomic characterization uncovers novel biology.</title>
        <authorList>
            <person name="Wiegand S."/>
            <person name="Jogler M."/>
            <person name="Boedeker C."/>
            <person name="Pinto D."/>
            <person name="Vollmers J."/>
            <person name="Rivas-Marin E."/>
            <person name="Kohn T."/>
            <person name="Peeters S.H."/>
            <person name="Heuer A."/>
            <person name="Rast P."/>
            <person name="Oberbeckmann S."/>
            <person name="Bunk B."/>
            <person name="Jeske O."/>
            <person name="Meyerdierks A."/>
            <person name="Storesund J.E."/>
            <person name="Kallscheuer N."/>
            <person name="Luecker S."/>
            <person name="Lage O.M."/>
            <person name="Pohl T."/>
            <person name="Merkel B.J."/>
            <person name="Hornburger P."/>
            <person name="Mueller R.-W."/>
            <person name="Bruemmer F."/>
            <person name="Labrenz M."/>
            <person name="Spormann A.M."/>
            <person name="Op den Camp H."/>
            <person name="Overmann J."/>
            <person name="Amann R."/>
            <person name="Jetten M.S.M."/>
            <person name="Mascher T."/>
            <person name="Medema M.H."/>
            <person name="Devos D.P."/>
            <person name="Kaster A.-K."/>
            <person name="Ovreas L."/>
            <person name="Rohde M."/>
            <person name="Galperin M.Y."/>
            <person name="Jogler C."/>
        </authorList>
    </citation>
    <scope>NUCLEOTIDE SEQUENCE [LARGE SCALE GENOMIC DNA]</scope>
    <source>
        <strain evidence="1 2">Enr17</strain>
    </source>
</reference>
<organism evidence="1 2">
    <name type="scientific">Gimesia fumaroli</name>
    <dbReference type="NCBI Taxonomy" id="2527976"/>
    <lineage>
        <taxon>Bacteria</taxon>
        <taxon>Pseudomonadati</taxon>
        <taxon>Planctomycetota</taxon>
        <taxon>Planctomycetia</taxon>
        <taxon>Planctomycetales</taxon>
        <taxon>Planctomycetaceae</taxon>
        <taxon>Gimesia</taxon>
    </lineage>
</organism>
<dbReference type="Proteomes" id="UP000318313">
    <property type="component" value="Chromosome"/>
</dbReference>
<protein>
    <submittedName>
        <fullName evidence="1">Uncharacterized protein</fullName>
    </submittedName>
</protein>
<keyword evidence="2" id="KW-1185">Reference proteome</keyword>